<dbReference type="Pfam" id="PF03739">
    <property type="entry name" value="LptF_LptG"/>
    <property type="match status" value="1"/>
</dbReference>
<keyword evidence="8" id="KW-1185">Reference proteome</keyword>
<feature type="transmembrane region" description="Helical" evidence="6">
    <location>
        <begin position="24"/>
        <end position="45"/>
    </location>
</feature>
<feature type="transmembrane region" description="Helical" evidence="6">
    <location>
        <begin position="77"/>
        <end position="98"/>
    </location>
</feature>
<dbReference type="InterPro" id="IPR005495">
    <property type="entry name" value="LptG/LptF_permease"/>
</dbReference>
<protein>
    <submittedName>
        <fullName evidence="7">LptF/LptG family permease</fullName>
    </submittedName>
</protein>
<evidence type="ECO:0000313" key="7">
    <source>
        <dbReference type="EMBL" id="GAA0604582.1"/>
    </source>
</evidence>
<dbReference type="RefSeq" id="WP_343897954.1">
    <property type="nucleotide sequence ID" value="NZ_BAAAFZ010000095.1"/>
</dbReference>
<feature type="transmembrane region" description="Helical" evidence="6">
    <location>
        <begin position="119"/>
        <end position="138"/>
    </location>
</feature>
<evidence type="ECO:0000256" key="5">
    <source>
        <dbReference type="ARBA" id="ARBA00023136"/>
    </source>
</evidence>
<organism evidence="7 8">
    <name type="scientific">Craurococcus roseus</name>
    <dbReference type="NCBI Taxonomy" id="77585"/>
    <lineage>
        <taxon>Bacteria</taxon>
        <taxon>Pseudomonadati</taxon>
        <taxon>Pseudomonadota</taxon>
        <taxon>Alphaproteobacteria</taxon>
        <taxon>Acetobacterales</taxon>
        <taxon>Acetobacteraceae</taxon>
        <taxon>Craurococcus</taxon>
    </lineage>
</organism>
<evidence type="ECO:0000256" key="3">
    <source>
        <dbReference type="ARBA" id="ARBA00022692"/>
    </source>
</evidence>
<evidence type="ECO:0000313" key="8">
    <source>
        <dbReference type="Proteomes" id="UP001501588"/>
    </source>
</evidence>
<evidence type="ECO:0000256" key="4">
    <source>
        <dbReference type="ARBA" id="ARBA00022989"/>
    </source>
</evidence>
<dbReference type="EMBL" id="BAAAFZ010000095">
    <property type="protein sequence ID" value="GAA0604582.1"/>
    <property type="molecule type" value="Genomic_DNA"/>
</dbReference>
<proteinExistence type="predicted"/>
<comment type="caution">
    <text evidence="7">The sequence shown here is derived from an EMBL/GenBank/DDBJ whole genome shotgun (WGS) entry which is preliminary data.</text>
</comment>
<keyword evidence="2" id="KW-1003">Cell membrane</keyword>
<reference evidence="7 8" key="1">
    <citation type="journal article" date="2019" name="Int. J. Syst. Evol. Microbiol.">
        <title>The Global Catalogue of Microorganisms (GCM) 10K type strain sequencing project: providing services to taxonomists for standard genome sequencing and annotation.</title>
        <authorList>
            <consortium name="The Broad Institute Genomics Platform"/>
            <consortium name="The Broad Institute Genome Sequencing Center for Infectious Disease"/>
            <person name="Wu L."/>
            <person name="Ma J."/>
        </authorList>
    </citation>
    <scope>NUCLEOTIDE SEQUENCE [LARGE SCALE GENOMIC DNA]</scope>
    <source>
        <strain evidence="7 8">JCM 9933</strain>
    </source>
</reference>
<evidence type="ECO:0000256" key="2">
    <source>
        <dbReference type="ARBA" id="ARBA00022475"/>
    </source>
</evidence>
<feature type="transmembrane region" description="Helical" evidence="6">
    <location>
        <begin position="358"/>
        <end position="376"/>
    </location>
</feature>
<keyword evidence="3 6" id="KW-0812">Transmembrane</keyword>
<name>A0ABN1G5Z2_9PROT</name>
<evidence type="ECO:0000256" key="6">
    <source>
        <dbReference type="SAM" id="Phobius"/>
    </source>
</evidence>
<gene>
    <name evidence="7" type="ORF">GCM10009416_47750</name>
</gene>
<keyword evidence="5 6" id="KW-0472">Membrane</keyword>
<dbReference type="Proteomes" id="UP001501588">
    <property type="component" value="Unassembled WGS sequence"/>
</dbReference>
<accession>A0ABN1G5Z2</accession>
<dbReference type="PANTHER" id="PTHR33529">
    <property type="entry name" value="SLR0882 PROTEIN-RELATED"/>
    <property type="match status" value="1"/>
</dbReference>
<dbReference type="PANTHER" id="PTHR33529:SF6">
    <property type="entry name" value="YJGP_YJGQ FAMILY PERMEASE"/>
    <property type="match status" value="1"/>
</dbReference>
<evidence type="ECO:0000256" key="1">
    <source>
        <dbReference type="ARBA" id="ARBA00004651"/>
    </source>
</evidence>
<keyword evidence="4 6" id="KW-1133">Transmembrane helix</keyword>
<feature type="transmembrane region" description="Helical" evidence="6">
    <location>
        <begin position="300"/>
        <end position="320"/>
    </location>
</feature>
<comment type="subcellular location">
    <subcellularLocation>
        <location evidence="1">Cell membrane</location>
        <topology evidence="1">Multi-pass membrane protein</topology>
    </subcellularLocation>
</comment>
<feature type="transmembrane region" description="Helical" evidence="6">
    <location>
        <begin position="327"/>
        <end position="346"/>
    </location>
</feature>
<sequence length="414" mass="44035">MAGPTTALTVPRRAPAAGGLVGRYLLRLLAKPLLATLLVVLPALLMERLLRLFDLLAGTGGPVSSVARLLVYLVPHYLGLALPAALFIGVYAVVARLSEHNELDALQSAGFSLGRLSRPFLLAGLLSAAAGVGLYGYAQPLGRYAYRSSFHALTHSGWNGRIVPGEFTRVGARATVLVEARDPAGSAFRGVFVRERREDGAEVLTTAAAGRLLANPDGGDLLLELEHGRQVAVLADGRVSTLDFAGTDLSRPVAVRLPGFRPRGADEREMTLRELWAARHGPEPPSVAPSRLDGELHGRLVRAASLAVLPLLAVPMGLAAKRSRRSHGMVLAAAILVLYQQALQLVEAFGDAGRLDPRPAVWAVFGLFALFCALVFRRSHRNPAEGGFDGALAAIERGASRAAALVPRRWRTSP</sequence>